<dbReference type="SMART" id="SM00387">
    <property type="entry name" value="HATPase_c"/>
    <property type="match status" value="1"/>
</dbReference>
<keyword evidence="5 9" id="KW-0418">Kinase</keyword>
<keyword evidence="4" id="KW-0808">Transferase</keyword>
<keyword evidence="3" id="KW-0597">Phosphoprotein</keyword>
<feature type="transmembrane region" description="Helical" evidence="7">
    <location>
        <begin position="19"/>
        <end position="39"/>
    </location>
</feature>
<dbReference type="EC" id="2.7.13.3" evidence="2"/>
<organism evidence="9 10">
    <name type="scientific">Filimonas effusa</name>
    <dbReference type="NCBI Taxonomy" id="2508721"/>
    <lineage>
        <taxon>Bacteria</taxon>
        <taxon>Pseudomonadati</taxon>
        <taxon>Bacteroidota</taxon>
        <taxon>Chitinophagia</taxon>
        <taxon>Chitinophagales</taxon>
        <taxon>Chitinophagaceae</taxon>
        <taxon>Filimonas</taxon>
    </lineage>
</organism>
<evidence type="ECO:0000256" key="6">
    <source>
        <dbReference type="ARBA" id="ARBA00023012"/>
    </source>
</evidence>
<accession>A0A4V1MAF1</accession>
<dbReference type="Gene3D" id="3.30.565.10">
    <property type="entry name" value="Histidine kinase-like ATPase, C-terminal domain"/>
    <property type="match status" value="1"/>
</dbReference>
<dbReference type="EMBL" id="SDHZ01000001">
    <property type="protein sequence ID" value="RXK85656.1"/>
    <property type="molecule type" value="Genomic_DNA"/>
</dbReference>
<name>A0A4V1MAF1_9BACT</name>
<evidence type="ECO:0000256" key="4">
    <source>
        <dbReference type="ARBA" id="ARBA00022679"/>
    </source>
</evidence>
<keyword evidence="7" id="KW-0472">Membrane</keyword>
<keyword evidence="6" id="KW-0902">Two-component regulatory system</keyword>
<dbReference type="SUPFAM" id="SSF55874">
    <property type="entry name" value="ATPase domain of HSP90 chaperone/DNA topoisomerase II/histidine kinase"/>
    <property type="match status" value="1"/>
</dbReference>
<dbReference type="PANTHER" id="PTHR45453:SF1">
    <property type="entry name" value="PHOSPHATE REGULON SENSOR PROTEIN PHOR"/>
    <property type="match status" value="1"/>
</dbReference>
<reference evidence="9 10" key="1">
    <citation type="submission" date="2019-01" db="EMBL/GenBank/DDBJ databases">
        <title>Filimonas sp. strain TTM-71.</title>
        <authorList>
            <person name="Chen W.-M."/>
        </authorList>
    </citation>
    <scope>NUCLEOTIDE SEQUENCE [LARGE SCALE GENOMIC DNA]</scope>
    <source>
        <strain evidence="9 10">TTM-71</strain>
    </source>
</reference>
<dbReference type="InterPro" id="IPR036097">
    <property type="entry name" value="HisK_dim/P_sf"/>
</dbReference>
<dbReference type="Gene3D" id="1.10.287.130">
    <property type="match status" value="1"/>
</dbReference>
<evidence type="ECO:0000313" key="9">
    <source>
        <dbReference type="EMBL" id="RXK85656.1"/>
    </source>
</evidence>
<proteinExistence type="predicted"/>
<feature type="domain" description="Histidine kinase" evidence="8">
    <location>
        <begin position="84"/>
        <end position="287"/>
    </location>
</feature>
<gene>
    <name evidence="9" type="ORF">ESB13_02250</name>
</gene>
<evidence type="ECO:0000256" key="1">
    <source>
        <dbReference type="ARBA" id="ARBA00000085"/>
    </source>
</evidence>
<evidence type="ECO:0000256" key="2">
    <source>
        <dbReference type="ARBA" id="ARBA00012438"/>
    </source>
</evidence>
<dbReference type="InterPro" id="IPR003594">
    <property type="entry name" value="HATPase_dom"/>
</dbReference>
<keyword evidence="7" id="KW-1133">Transmembrane helix</keyword>
<comment type="caution">
    <text evidence="9">The sequence shown here is derived from an EMBL/GenBank/DDBJ whole genome shotgun (WGS) entry which is preliminary data.</text>
</comment>
<dbReference type="AlphaFoldDB" id="A0A4V1MAF1"/>
<dbReference type="Pfam" id="PF02518">
    <property type="entry name" value="HATPase_c"/>
    <property type="match status" value="1"/>
</dbReference>
<dbReference type="GO" id="GO:0004721">
    <property type="term" value="F:phosphoprotein phosphatase activity"/>
    <property type="evidence" value="ECO:0007669"/>
    <property type="project" value="TreeGrafter"/>
</dbReference>
<evidence type="ECO:0000259" key="8">
    <source>
        <dbReference type="PROSITE" id="PS50109"/>
    </source>
</evidence>
<dbReference type="PANTHER" id="PTHR45453">
    <property type="entry name" value="PHOSPHATE REGULON SENSOR PROTEIN PHOR"/>
    <property type="match status" value="1"/>
</dbReference>
<dbReference type="InterPro" id="IPR050351">
    <property type="entry name" value="BphY/WalK/GraS-like"/>
</dbReference>
<comment type="catalytic activity">
    <reaction evidence="1">
        <text>ATP + protein L-histidine = ADP + protein N-phospho-L-histidine.</text>
        <dbReference type="EC" id="2.7.13.3"/>
    </reaction>
</comment>
<keyword evidence="10" id="KW-1185">Reference proteome</keyword>
<dbReference type="GO" id="GO:0016036">
    <property type="term" value="P:cellular response to phosphate starvation"/>
    <property type="evidence" value="ECO:0007669"/>
    <property type="project" value="TreeGrafter"/>
</dbReference>
<dbReference type="GO" id="GO:0005886">
    <property type="term" value="C:plasma membrane"/>
    <property type="evidence" value="ECO:0007669"/>
    <property type="project" value="TreeGrafter"/>
</dbReference>
<dbReference type="InterPro" id="IPR005467">
    <property type="entry name" value="His_kinase_dom"/>
</dbReference>
<evidence type="ECO:0000256" key="5">
    <source>
        <dbReference type="ARBA" id="ARBA00022777"/>
    </source>
</evidence>
<dbReference type="Proteomes" id="UP000290545">
    <property type="component" value="Unassembled WGS sequence"/>
</dbReference>
<dbReference type="OrthoDB" id="8676692at2"/>
<dbReference type="SUPFAM" id="SSF47384">
    <property type="entry name" value="Homodimeric domain of signal transducing histidine kinase"/>
    <property type="match status" value="1"/>
</dbReference>
<evidence type="ECO:0000313" key="10">
    <source>
        <dbReference type="Proteomes" id="UP000290545"/>
    </source>
</evidence>
<dbReference type="GO" id="GO:0000155">
    <property type="term" value="F:phosphorelay sensor kinase activity"/>
    <property type="evidence" value="ECO:0007669"/>
    <property type="project" value="InterPro"/>
</dbReference>
<dbReference type="RefSeq" id="WP_129001409.1">
    <property type="nucleotide sequence ID" value="NZ_SDHZ01000001.1"/>
</dbReference>
<evidence type="ECO:0000256" key="3">
    <source>
        <dbReference type="ARBA" id="ARBA00022553"/>
    </source>
</evidence>
<dbReference type="PROSITE" id="PS50109">
    <property type="entry name" value="HIS_KIN"/>
    <property type="match status" value="1"/>
</dbReference>
<evidence type="ECO:0000256" key="7">
    <source>
        <dbReference type="SAM" id="Phobius"/>
    </source>
</evidence>
<keyword evidence="7" id="KW-0812">Transmembrane</keyword>
<sequence length="287" mass="32609">MHIPTALVRANNSVGGSSIWIAVFISLVLMVCPLAYIYYRRQWNRREMQMDDHTAALLKRISEFENSQKVMQQQAEFQQKIIAAIVHGIKSPLKYLTLTGKQLYNMSEGENTLRDVLRSMYTSSHHMYTFTDNLLQYVKLYLQDHKPVLNSFNLYELVQEKVLMFTDIAISKGDVIHNKVPATLMIYTDRQLLSIVVHNLLDNAVKYTSHGTIILSAFAVEKRIHVAVQDTGIGMDEAIFSRPAGFNSMEPGLGLVITRQLLSMINGRIEIKSSPEVGTTVILIFEE</sequence>
<protein>
    <recommendedName>
        <fullName evidence="2">histidine kinase</fullName>
        <ecNumber evidence="2">2.7.13.3</ecNumber>
    </recommendedName>
</protein>
<dbReference type="InterPro" id="IPR036890">
    <property type="entry name" value="HATPase_C_sf"/>
</dbReference>